<dbReference type="HOGENOM" id="CLU_023205_2_3_0"/>
<dbReference type="Proteomes" id="UP000027982">
    <property type="component" value="Chromosome"/>
</dbReference>
<dbReference type="InterPro" id="IPR053135">
    <property type="entry name" value="AKR2_Oxidoreductase"/>
</dbReference>
<dbReference type="EMBL" id="CP007139">
    <property type="protein sequence ID" value="AIE84885.1"/>
    <property type="molecule type" value="Genomic_DNA"/>
</dbReference>
<protein>
    <submittedName>
        <fullName evidence="2">Aldo/keto reductase</fullName>
    </submittedName>
</protein>
<dbReference type="GO" id="GO:0016491">
    <property type="term" value="F:oxidoreductase activity"/>
    <property type="evidence" value="ECO:0007669"/>
    <property type="project" value="InterPro"/>
</dbReference>
<dbReference type="OrthoDB" id="9773828at2"/>
<evidence type="ECO:0000313" key="3">
    <source>
        <dbReference type="Proteomes" id="UP000027982"/>
    </source>
</evidence>
<dbReference type="RefSeq" id="WP_025226506.1">
    <property type="nucleotide sequence ID" value="NZ_CP007139.1"/>
</dbReference>
<dbReference type="Gene3D" id="3.20.20.100">
    <property type="entry name" value="NADP-dependent oxidoreductase domain"/>
    <property type="match status" value="1"/>
</dbReference>
<dbReference type="SUPFAM" id="SSF51430">
    <property type="entry name" value="NAD(P)-linked oxidoreductase"/>
    <property type="match status" value="1"/>
</dbReference>
<organism evidence="2 3">
    <name type="scientific">Fimbriimonas ginsengisoli Gsoil 348</name>
    <dbReference type="NCBI Taxonomy" id="661478"/>
    <lineage>
        <taxon>Bacteria</taxon>
        <taxon>Bacillati</taxon>
        <taxon>Armatimonadota</taxon>
        <taxon>Fimbriimonadia</taxon>
        <taxon>Fimbriimonadales</taxon>
        <taxon>Fimbriimonadaceae</taxon>
        <taxon>Fimbriimonas</taxon>
    </lineage>
</organism>
<dbReference type="Pfam" id="PF00248">
    <property type="entry name" value="Aldo_ket_red"/>
    <property type="match status" value="1"/>
</dbReference>
<accession>A0A068NQ52</accession>
<proteinExistence type="predicted"/>
<dbReference type="InterPro" id="IPR023210">
    <property type="entry name" value="NADP_OxRdtase_dom"/>
</dbReference>
<dbReference type="InterPro" id="IPR020471">
    <property type="entry name" value="AKR"/>
</dbReference>
<dbReference type="PANTHER" id="PTHR43312:SF1">
    <property type="entry name" value="NADP-DEPENDENT OXIDOREDUCTASE DOMAIN-CONTAINING PROTEIN"/>
    <property type="match status" value="1"/>
</dbReference>
<dbReference type="PRINTS" id="PR00069">
    <property type="entry name" value="ALDKETRDTASE"/>
</dbReference>
<dbReference type="PANTHER" id="PTHR43312">
    <property type="entry name" value="D-THREO-ALDOSE 1-DEHYDROGENASE"/>
    <property type="match status" value="1"/>
</dbReference>
<name>A0A068NQ52_FIMGI</name>
<dbReference type="eggNOG" id="COG0667">
    <property type="taxonomic scope" value="Bacteria"/>
</dbReference>
<keyword evidence="3" id="KW-1185">Reference proteome</keyword>
<dbReference type="STRING" id="661478.OP10G_1517"/>
<feature type="domain" description="NADP-dependent oxidoreductase" evidence="1">
    <location>
        <begin position="15"/>
        <end position="323"/>
    </location>
</feature>
<reference evidence="2 3" key="1">
    <citation type="journal article" date="2014" name="PLoS ONE">
        <title>The first complete genome sequence of the class fimbriimonadia in the phylum armatimonadetes.</title>
        <authorList>
            <person name="Hu Z.Y."/>
            <person name="Wang Y.Z."/>
            <person name="Im W.T."/>
            <person name="Wang S.Y."/>
            <person name="Zhao G.P."/>
            <person name="Zheng H.J."/>
            <person name="Quan Z.X."/>
        </authorList>
    </citation>
    <scope>NUCLEOTIDE SEQUENCE [LARGE SCALE GENOMIC DNA]</scope>
    <source>
        <strain evidence="2">Gsoil 348</strain>
    </source>
</reference>
<sequence length="327" mass="36079">MKQRELGRTGVTTSEIGFGCWTMGGLNWVNGNANGWANVDEDEVTKAIKIAVDSGVNHFDNADVYGNGRAEQMLARVFDRLGLKTNDYLIATKVGHFPGTAAHAYEPAHIRHQCEQSLINLKRDHIDLYYFHHGSFGEGDMYLDDAAATMDKLVEEGKVRIKGQSAYSADDFERVTPRVRPSVFQSWAHALDDQFVRPGSRVSKLMEETGITFVAFSPLAQARLLDKFDPANPPQFEPGDHRQNSRAFSAEAIAELKPKLAKLKERFGSSTEDLVAVALNYILAQPRVACVIPGFRNERQATANAGAAGRYLSDDDVAYVKEALGTV</sequence>
<gene>
    <name evidence="2" type="ORF">OP10G_1517</name>
</gene>
<dbReference type="KEGG" id="fgi:OP10G_1517"/>
<dbReference type="AlphaFoldDB" id="A0A068NQ52"/>
<evidence type="ECO:0000259" key="1">
    <source>
        <dbReference type="Pfam" id="PF00248"/>
    </source>
</evidence>
<evidence type="ECO:0000313" key="2">
    <source>
        <dbReference type="EMBL" id="AIE84885.1"/>
    </source>
</evidence>
<dbReference type="InterPro" id="IPR036812">
    <property type="entry name" value="NAD(P)_OxRdtase_dom_sf"/>
</dbReference>